<dbReference type="EMBL" id="CP042425">
    <property type="protein sequence ID" value="QEL15707.1"/>
    <property type="molecule type" value="Genomic_DNA"/>
</dbReference>
<organism evidence="2 3">
    <name type="scientific">Limnoglobus roseus</name>
    <dbReference type="NCBI Taxonomy" id="2598579"/>
    <lineage>
        <taxon>Bacteria</taxon>
        <taxon>Pseudomonadati</taxon>
        <taxon>Planctomycetota</taxon>
        <taxon>Planctomycetia</taxon>
        <taxon>Gemmatales</taxon>
        <taxon>Gemmataceae</taxon>
        <taxon>Limnoglobus</taxon>
    </lineage>
</organism>
<dbReference type="KEGG" id="lrs:PX52LOC_02642"/>
<feature type="region of interest" description="Disordered" evidence="1">
    <location>
        <begin position="64"/>
        <end position="107"/>
    </location>
</feature>
<feature type="compositionally biased region" description="Low complexity" evidence="1">
    <location>
        <begin position="73"/>
        <end position="107"/>
    </location>
</feature>
<proteinExistence type="predicted"/>
<reference evidence="3" key="1">
    <citation type="submission" date="2019-08" db="EMBL/GenBank/DDBJ databases">
        <title>Limnoglobus roseus gen. nov., sp. nov., a novel freshwater planctomycete with a giant genome from the family Gemmataceae.</title>
        <authorList>
            <person name="Kulichevskaya I.S."/>
            <person name="Naumoff D.G."/>
            <person name="Miroshnikov K."/>
            <person name="Ivanova A."/>
            <person name="Philippov D.A."/>
            <person name="Hakobyan A."/>
            <person name="Rijpstra I.C."/>
            <person name="Sinninghe Damste J.S."/>
            <person name="Liesack W."/>
            <person name="Dedysh S.N."/>
        </authorList>
    </citation>
    <scope>NUCLEOTIDE SEQUENCE [LARGE SCALE GENOMIC DNA]</scope>
    <source>
        <strain evidence="3">PX52</strain>
    </source>
</reference>
<dbReference type="Proteomes" id="UP000324974">
    <property type="component" value="Chromosome"/>
</dbReference>
<evidence type="ECO:0000256" key="1">
    <source>
        <dbReference type="SAM" id="MobiDB-lite"/>
    </source>
</evidence>
<dbReference type="AlphaFoldDB" id="A0A5C1ABY9"/>
<accession>A0A5C1ABY9</accession>
<sequence length="107" mass="11447">MRNLLALLGLALVLFFGIGYFRGWYTFNFATGTDGKTNISIGVDRTKVGGDLEDWRKTAGEKIDQLKTTKTDGQVQPAGGTQTTGTQQPVVTSLPPAAANLPAPHVR</sequence>
<protein>
    <submittedName>
        <fullName evidence="2">Uncharacterized protein</fullName>
    </submittedName>
</protein>
<dbReference type="RefSeq" id="WP_149110494.1">
    <property type="nucleotide sequence ID" value="NZ_CP042425.1"/>
</dbReference>
<evidence type="ECO:0000313" key="3">
    <source>
        <dbReference type="Proteomes" id="UP000324974"/>
    </source>
</evidence>
<keyword evidence="3" id="KW-1185">Reference proteome</keyword>
<gene>
    <name evidence="2" type="ORF">PX52LOC_02642</name>
</gene>
<name>A0A5C1ABY9_9BACT</name>
<evidence type="ECO:0000313" key="2">
    <source>
        <dbReference type="EMBL" id="QEL15707.1"/>
    </source>
</evidence>